<reference evidence="2 3" key="1">
    <citation type="submission" date="2018-06" db="EMBL/GenBank/DDBJ databases">
        <title>Combined omics and stable isotope probing to characterize newly discovered Mariana Back-Arc vent microbial communities.</title>
        <authorList>
            <person name="Trembath-Reichert E."/>
            <person name="Huber J.A."/>
        </authorList>
    </citation>
    <scope>NUCLEOTIDE SEQUENCE [LARGE SCALE GENOMIC DNA]</scope>
    <source>
        <strain evidence="2">MAG 63_1</strain>
    </source>
</reference>
<dbReference type="InterPro" id="IPR005135">
    <property type="entry name" value="Endo/exonuclease/phosphatase"/>
</dbReference>
<dbReference type="Pfam" id="PF03372">
    <property type="entry name" value="Exo_endo_phos"/>
    <property type="match status" value="1"/>
</dbReference>
<accession>A0A432G717</accession>
<evidence type="ECO:0000313" key="2">
    <source>
        <dbReference type="EMBL" id="RTZ79219.1"/>
    </source>
</evidence>
<feature type="non-terminal residue" evidence="2">
    <location>
        <position position="40"/>
    </location>
</feature>
<dbReference type="EMBL" id="QNZL01000163">
    <property type="protein sequence ID" value="RTZ79219.1"/>
    <property type="molecule type" value="Genomic_DNA"/>
</dbReference>
<dbReference type="Proteomes" id="UP000286801">
    <property type="component" value="Unassembled WGS sequence"/>
</dbReference>
<gene>
    <name evidence="2" type="ORF">DSY97_05820</name>
</gene>
<dbReference type="SUPFAM" id="SSF56219">
    <property type="entry name" value="DNase I-like"/>
    <property type="match status" value="1"/>
</dbReference>
<protein>
    <submittedName>
        <fullName evidence="2">Exodeoxyribonuclease III</fullName>
    </submittedName>
</protein>
<sequence>MRIISANLNGIRSARSKSFFEWLHTQKADLVCLQETRIQP</sequence>
<comment type="caution">
    <text evidence="2">The sequence shown here is derived from an EMBL/GenBank/DDBJ whole genome shotgun (WGS) entry which is preliminary data.</text>
</comment>
<dbReference type="AlphaFoldDB" id="A0A432G717"/>
<organism evidence="2 3">
    <name type="scientific">SAR324 cluster bacterium</name>
    <dbReference type="NCBI Taxonomy" id="2024889"/>
    <lineage>
        <taxon>Bacteria</taxon>
        <taxon>Deltaproteobacteria</taxon>
        <taxon>SAR324 cluster</taxon>
    </lineage>
</organism>
<dbReference type="InterPro" id="IPR036691">
    <property type="entry name" value="Endo/exonu/phosph_ase_sf"/>
</dbReference>
<feature type="domain" description="Endonuclease/exonuclease/phosphatase" evidence="1">
    <location>
        <begin position="4"/>
        <end position="38"/>
    </location>
</feature>
<proteinExistence type="predicted"/>
<name>A0A432G717_9DELT</name>
<evidence type="ECO:0000313" key="3">
    <source>
        <dbReference type="Proteomes" id="UP000286801"/>
    </source>
</evidence>
<dbReference type="Gene3D" id="3.60.10.10">
    <property type="entry name" value="Endonuclease/exonuclease/phosphatase"/>
    <property type="match status" value="1"/>
</dbReference>
<evidence type="ECO:0000259" key="1">
    <source>
        <dbReference type="Pfam" id="PF03372"/>
    </source>
</evidence>